<dbReference type="GeneTree" id="ENSGT00940000174695"/>
<dbReference type="Pfam" id="PF00048">
    <property type="entry name" value="IL8"/>
    <property type="match status" value="1"/>
</dbReference>
<dbReference type="PANTHER" id="PTHR12015">
    <property type="entry name" value="SMALL INDUCIBLE CYTOKINE A"/>
    <property type="match status" value="1"/>
</dbReference>
<protein>
    <submittedName>
        <fullName evidence="7">C-C motif chemokine 3-like</fullName>
    </submittedName>
</protein>
<dbReference type="CDD" id="cd00169">
    <property type="entry name" value="Chemokine"/>
    <property type="match status" value="1"/>
</dbReference>
<accession>A0A3B5A825</accession>
<dbReference type="InterPro" id="IPR001811">
    <property type="entry name" value="Chemokine_IL8-like_dom"/>
</dbReference>
<evidence type="ECO:0000256" key="1">
    <source>
        <dbReference type="ARBA" id="ARBA00004613"/>
    </source>
</evidence>
<dbReference type="GO" id="GO:0006955">
    <property type="term" value="P:immune response"/>
    <property type="evidence" value="ECO:0007669"/>
    <property type="project" value="InterPro"/>
</dbReference>
<name>A0A3B5A825_9TELE</name>
<sequence length="124" mass="13548">TMMMKMKIALVACVLLASSLTFVATNSGFGPDQCCFKFLPKPVSKDRVVAIKATEKLCAMEGVLFRMKKGAVFCADPNAQWVKDIMEAKANEAAKNNIQTLPEVTLSGRFASRGSYFVGNFKIN</sequence>
<evidence type="ECO:0000256" key="5">
    <source>
        <dbReference type="SAM" id="SignalP"/>
    </source>
</evidence>
<evidence type="ECO:0000256" key="4">
    <source>
        <dbReference type="ARBA" id="ARBA00022729"/>
    </source>
</evidence>
<feature type="domain" description="Chemokine interleukin-8-like" evidence="6">
    <location>
        <begin position="31"/>
        <end position="89"/>
    </location>
</feature>
<dbReference type="SUPFAM" id="SSF54117">
    <property type="entry name" value="Interleukin 8-like chemokines"/>
    <property type="match status" value="1"/>
</dbReference>
<dbReference type="STRING" id="144197.ENSSPAP00000017563"/>
<dbReference type="GO" id="GO:0005615">
    <property type="term" value="C:extracellular space"/>
    <property type="evidence" value="ECO:0007669"/>
    <property type="project" value="UniProtKB-KW"/>
</dbReference>
<organism evidence="7">
    <name type="scientific">Stegastes partitus</name>
    <name type="common">bicolor damselfish</name>
    <dbReference type="NCBI Taxonomy" id="144197"/>
    <lineage>
        <taxon>Eukaryota</taxon>
        <taxon>Metazoa</taxon>
        <taxon>Chordata</taxon>
        <taxon>Craniata</taxon>
        <taxon>Vertebrata</taxon>
        <taxon>Euteleostomi</taxon>
        <taxon>Actinopterygii</taxon>
        <taxon>Neopterygii</taxon>
        <taxon>Teleostei</taxon>
        <taxon>Neoteleostei</taxon>
        <taxon>Acanthomorphata</taxon>
        <taxon>Ovalentaria</taxon>
        <taxon>Pomacentridae</taxon>
        <taxon>Stegastes</taxon>
    </lineage>
</organism>
<dbReference type="InterPro" id="IPR036048">
    <property type="entry name" value="Interleukin_8-like_sf"/>
</dbReference>
<keyword evidence="3" id="KW-0964">Secreted</keyword>
<dbReference type="GO" id="GO:0008009">
    <property type="term" value="F:chemokine activity"/>
    <property type="evidence" value="ECO:0007669"/>
    <property type="project" value="InterPro"/>
</dbReference>
<evidence type="ECO:0000256" key="3">
    <source>
        <dbReference type="ARBA" id="ARBA00022525"/>
    </source>
</evidence>
<feature type="chain" id="PRO_5017477908" evidence="5">
    <location>
        <begin position="26"/>
        <end position="124"/>
    </location>
</feature>
<evidence type="ECO:0000313" key="7">
    <source>
        <dbReference type="Ensembl" id="ENSSPAP00000017563.1"/>
    </source>
</evidence>
<dbReference type="AlphaFoldDB" id="A0A3B5A825"/>
<dbReference type="Ensembl" id="ENSSPAT00000017835.1">
    <property type="protein sequence ID" value="ENSSPAP00000017563.1"/>
    <property type="gene ID" value="ENSSPAG00000013263.1"/>
</dbReference>
<proteinExistence type="predicted"/>
<dbReference type="Gene3D" id="2.40.50.40">
    <property type="match status" value="1"/>
</dbReference>
<evidence type="ECO:0000259" key="6">
    <source>
        <dbReference type="SMART" id="SM00199"/>
    </source>
</evidence>
<dbReference type="PANTHER" id="PTHR12015:SF183">
    <property type="entry name" value="C-C MOTIF CHEMOKINE 3"/>
    <property type="match status" value="1"/>
</dbReference>
<evidence type="ECO:0000256" key="2">
    <source>
        <dbReference type="ARBA" id="ARBA00022514"/>
    </source>
</evidence>
<dbReference type="InterPro" id="IPR039809">
    <property type="entry name" value="Chemokine_b/g/d"/>
</dbReference>
<reference evidence="7" key="1">
    <citation type="submission" date="2023-09" db="UniProtKB">
        <authorList>
            <consortium name="Ensembl"/>
        </authorList>
    </citation>
    <scope>IDENTIFICATION</scope>
</reference>
<dbReference type="SMART" id="SM00199">
    <property type="entry name" value="SCY"/>
    <property type="match status" value="1"/>
</dbReference>
<comment type="subcellular location">
    <subcellularLocation>
        <location evidence="1">Secreted</location>
    </subcellularLocation>
</comment>
<keyword evidence="2" id="KW-0202">Cytokine</keyword>
<feature type="signal peptide" evidence="5">
    <location>
        <begin position="1"/>
        <end position="25"/>
    </location>
</feature>
<keyword evidence="4 5" id="KW-0732">Signal</keyword>